<evidence type="ECO:0000256" key="3">
    <source>
        <dbReference type="ARBA" id="ARBA00022884"/>
    </source>
</evidence>
<protein>
    <recommendedName>
        <fullName evidence="6">Large ribosomal subunit protein uL23</fullName>
    </recommendedName>
</protein>
<dbReference type="PATRIC" id="fig|634113.3.peg.184"/>
<evidence type="ECO:0000313" key="9">
    <source>
        <dbReference type="Proteomes" id="UP000069926"/>
    </source>
</evidence>
<dbReference type="GO" id="GO:0006412">
    <property type="term" value="P:translation"/>
    <property type="evidence" value="ECO:0007669"/>
    <property type="project" value="UniProtKB-UniRule"/>
</dbReference>
<dbReference type="Gene3D" id="3.30.70.330">
    <property type="match status" value="1"/>
</dbReference>
<dbReference type="KEGG" id="asy:AUT07_00190"/>
<dbReference type="InterPro" id="IPR001014">
    <property type="entry name" value="Ribosomal_uL23_CS"/>
</dbReference>
<evidence type="ECO:0000256" key="6">
    <source>
        <dbReference type="HAMAP-Rule" id="MF_01369"/>
    </source>
</evidence>
<dbReference type="NCBIfam" id="NF004363">
    <property type="entry name" value="PRK05738.2-4"/>
    <property type="match status" value="1"/>
</dbReference>
<evidence type="ECO:0000256" key="5">
    <source>
        <dbReference type="ARBA" id="ARBA00023274"/>
    </source>
</evidence>
<accession>A0A0X9VM56</accession>
<dbReference type="PANTHER" id="PTHR11620">
    <property type="entry name" value="60S RIBOSOMAL PROTEIN L23A"/>
    <property type="match status" value="1"/>
</dbReference>
<dbReference type="InterPro" id="IPR012677">
    <property type="entry name" value="Nucleotide-bd_a/b_plait_sf"/>
</dbReference>
<evidence type="ECO:0000256" key="7">
    <source>
        <dbReference type="RuleBase" id="RU003934"/>
    </source>
</evidence>
<keyword evidence="3 6" id="KW-0694">RNA-binding</keyword>
<dbReference type="GO" id="GO:0003735">
    <property type="term" value="F:structural constituent of ribosome"/>
    <property type="evidence" value="ECO:0007669"/>
    <property type="project" value="InterPro"/>
</dbReference>
<keyword evidence="9" id="KW-1185">Reference proteome</keyword>
<organism evidence="8 9">
    <name type="scientific">Candidatus Arsenophonus lipoptenae</name>
    <dbReference type="NCBI Taxonomy" id="634113"/>
    <lineage>
        <taxon>Bacteria</taxon>
        <taxon>Pseudomonadati</taxon>
        <taxon>Pseudomonadota</taxon>
        <taxon>Gammaproteobacteria</taxon>
        <taxon>Enterobacterales</taxon>
        <taxon>Morganellaceae</taxon>
        <taxon>Arsenophonus</taxon>
    </lineage>
</organism>
<dbReference type="NCBIfam" id="NF004359">
    <property type="entry name" value="PRK05738.1-3"/>
    <property type="match status" value="1"/>
</dbReference>
<dbReference type="FunFam" id="3.30.70.330:FF:000001">
    <property type="entry name" value="50S ribosomal protein L23"/>
    <property type="match status" value="1"/>
</dbReference>
<dbReference type="GO" id="GO:1990904">
    <property type="term" value="C:ribonucleoprotein complex"/>
    <property type="evidence" value="ECO:0007669"/>
    <property type="project" value="UniProtKB-KW"/>
</dbReference>
<dbReference type="Proteomes" id="UP000069926">
    <property type="component" value="Chromosome"/>
</dbReference>
<evidence type="ECO:0000256" key="4">
    <source>
        <dbReference type="ARBA" id="ARBA00022980"/>
    </source>
</evidence>
<dbReference type="OrthoDB" id="9793353at2"/>
<dbReference type="HAMAP" id="MF_01369_B">
    <property type="entry name" value="Ribosomal_uL23_B"/>
    <property type="match status" value="1"/>
</dbReference>
<sequence>MMYNKRLLKILYSPYVSEKASIIMKKNNTIVLKVAKNATKLEIKNAINFLFEVKIKFINTLIVKGKKKRHANRIGRRGDWKKAYITLKEGYSLDFIGNSESV</sequence>
<comment type="subunit">
    <text evidence="6">Part of the 50S ribosomal subunit. Contacts protein L29, and trigger factor when it is bound to the ribosome.</text>
</comment>
<proteinExistence type="inferred from homology"/>
<dbReference type="GO" id="GO:0019843">
    <property type="term" value="F:rRNA binding"/>
    <property type="evidence" value="ECO:0007669"/>
    <property type="project" value="UniProtKB-UniRule"/>
</dbReference>
<evidence type="ECO:0000313" key="8">
    <source>
        <dbReference type="EMBL" id="AMA64776.1"/>
    </source>
</evidence>
<dbReference type="SUPFAM" id="SSF54189">
    <property type="entry name" value="Ribosomal proteins S24e, L23 and L15e"/>
    <property type="match status" value="1"/>
</dbReference>
<keyword evidence="5 6" id="KW-0687">Ribonucleoprotein</keyword>
<reference evidence="8 9" key="1">
    <citation type="submission" date="2016-01" db="EMBL/GenBank/DDBJ databases">
        <title>Genome sequence of Ca. Arsenophonus lipopteni, the exclusive symbiont of a blood sucking fly Lipoptena cervi (Diptera: Hippoboscidae).</title>
        <authorList>
            <person name="Novakova E."/>
            <person name="Hypsa V."/>
            <person name="Nguyen P."/>
            <person name="Husnik F."/>
            <person name="Darby A.C."/>
        </authorList>
    </citation>
    <scope>NUCLEOTIDE SEQUENCE [LARGE SCALE GENOMIC DNA]</scope>
    <source>
        <strain evidence="8 9">CB</strain>
    </source>
</reference>
<dbReference type="STRING" id="634113.AUT07_00190"/>
<gene>
    <name evidence="6 8" type="primary">rplW</name>
    <name evidence="8" type="ORF">AUT07_00190</name>
</gene>
<comment type="function">
    <text evidence="6">One of the early assembly proteins it binds 23S rRNA. One of the proteins that surrounds the polypeptide exit tunnel on the outside of the ribosome. Forms the main docking site for trigger factor binding to the ribosome.</text>
</comment>
<dbReference type="EMBL" id="CP013920">
    <property type="protein sequence ID" value="AMA64776.1"/>
    <property type="molecule type" value="Genomic_DNA"/>
</dbReference>
<keyword evidence="2 6" id="KW-0699">rRNA-binding</keyword>
<dbReference type="NCBIfam" id="NF004358">
    <property type="entry name" value="PRK05738.1-1"/>
    <property type="match status" value="1"/>
</dbReference>
<evidence type="ECO:0000256" key="1">
    <source>
        <dbReference type="ARBA" id="ARBA00006700"/>
    </source>
</evidence>
<comment type="similarity">
    <text evidence="1 6 7">Belongs to the universal ribosomal protein uL23 family.</text>
</comment>
<evidence type="ECO:0000256" key="2">
    <source>
        <dbReference type="ARBA" id="ARBA00022730"/>
    </source>
</evidence>
<keyword evidence="4 6" id="KW-0689">Ribosomal protein</keyword>
<dbReference type="InterPro" id="IPR012678">
    <property type="entry name" value="Ribosomal_uL23/eL15/eS24_sf"/>
</dbReference>
<dbReference type="InterPro" id="IPR013025">
    <property type="entry name" value="Ribosomal_uL23-like"/>
</dbReference>
<dbReference type="GO" id="GO:0005840">
    <property type="term" value="C:ribosome"/>
    <property type="evidence" value="ECO:0007669"/>
    <property type="project" value="UniProtKB-KW"/>
</dbReference>
<dbReference type="Pfam" id="PF00276">
    <property type="entry name" value="Ribosomal_L23"/>
    <property type="match status" value="1"/>
</dbReference>
<name>A0A0X9VM56_9GAMM</name>
<dbReference type="PROSITE" id="PS00050">
    <property type="entry name" value="RIBOSOMAL_L23"/>
    <property type="match status" value="1"/>
</dbReference>
<dbReference type="AlphaFoldDB" id="A0A0X9VM56"/>
<dbReference type="RefSeq" id="WP_066282984.1">
    <property type="nucleotide sequence ID" value="NZ_CP013920.1"/>
</dbReference>